<dbReference type="InterPro" id="IPR036397">
    <property type="entry name" value="RNaseH_sf"/>
</dbReference>
<evidence type="ECO:0000256" key="1">
    <source>
        <dbReference type="ARBA" id="ARBA00008201"/>
    </source>
</evidence>
<evidence type="ECO:0000256" key="2">
    <source>
        <dbReference type="ARBA" id="ARBA00023158"/>
    </source>
</evidence>
<dbReference type="CDD" id="cd02846">
    <property type="entry name" value="PAZ_argonaute_like"/>
    <property type="match status" value="1"/>
</dbReference>
<comment type="similarity">
    <text evidence="1">Belongs to the argonaute family. Ago subfamily.</text>
</comment>
<dbReference type="Pfam" id="PF16488">
    <property type="entry name" value="ArgoL2"/>
    <property type="match status" value="1"/>
</dbReference>
<sequence length="915" mass="102167">MPEGRRWRLTGRGPPPDFREEDPNRGLENMTKSLANLQLTVPEQRKLPSNLARRPNLGSAGRKVVVFANHFKVECQATHAFHYDVNIVPSAEKRMGGNDDPEKAGAPNRPLPAKLCRALMAELAEQQGWNAQWAFDGKKNLYSPFGPDKYLPKHEHSFEVQLKESSPQRQRNFTVTTKLASQVSISALLQYVLNGGLDIPKDAIQALDVVLRHSASMDPNCTPVGRSLYFWDPSKRQPLGGGAEAWVGYHQSLRPCQFGLVLNVDSAATGFIEPDNLVEFIRKVLGMQPNRIGHLQPREYRKLKKALLGIRVKKEHRHGKHCNKERIRGVTETSADRTMFWNAQEKQDVSVASYFAKAYRKLDYPNLPCIDVGNDKRQILLPAEVCTIIPGQRRKKLDEGQTASMIKMAAQNPASRKQHIEYSVANHARLVNDPCAKAFRMKINPKMLELQARVLPQPRLQYGYPQCMNVGTQGSWNLKDTKFLAGVQIASWAMVNLVGREVVNQEGPTGLKGFMGDLIDMLKKSGLSVVGWPALVTADKQQGIERNMREAHNMASGQFKVPPQLILVLLPTTGAEDYKEVKRISDSVLGVPSQCLVKTKAGIGGYGPPRGRPQYCANLAMKINQKLGGVNCKIVGGPNVGLPIIGQKPFIIFGADVTHPTSFNESEPSVAAVVASMDRYVSHFASRVRVQKHRQEVIADLKGIVKELMIQFYQTTGQKKPERIVFYRDGVSEGQFQEVLNYEYEQIREACGELGDNGADYCPPITFVIVQKRHHTRLFPVDDNKDRSGNVLPGTVIDMGITSSFEFDFFLNSHAGIQGTSRPAHYHVLVDENKLGADAMQLMTYWLCYLYCRCTRSVSYCPPAYYAHLAAFRGKMMVSHSDSESETVSSSHRSAEPRSAMSAIHPNLNGTMFYV</sequence>
<name>A0A8S1JF97_9CHLO</name>
<dbReference type="InterPro" id="IPR036085">
    <property type="entry name" value="PAZ_dom_sf"/>
</dbReference>
<feature type="domain" description="PAZ" evidence="4">
    <location>
        <begin position="276"/>
        <end position="390"/>
    </location>
</feature>
<dbReference type="PANTHER" id="PTHR22891">
    <property type="entry name" value="EUKARYOTIC TRANSLATION INITIATION FACTOR 2C"/>
    <property type="match status" value="1"/>
</dbReference>
<dbReference type="Gene3D" id="3.30.420.10">
    <property type="entry name" value="Ribonuclease H-like superfamily/Ribonuclease H"/>
    <property type="match status" value="1"/>
</dbReference>
<organism evidence="6 7">
    <name type="scientific">Ostreobium quekettii</name>
    <dbReference type="NCBI Taxonomy" id="121088"/>
    <lineage>
        <taxon>Eukaryota</taxon>
        <taxon>Viridiplantae</taxon>
        <taxon>Chlorophyta</taxon>
        <taxon>core chlorophytes</taxon>
        <taxon>Ulvophyceae</taxon>
        <taxon>TCBD clade</taxon>
        <taxon>Bryopsidales</taxon>
        <taxon>Ostreobineae</taxon>
        <taxon>Ostreobiaceae</taxon>
        <taxon>Ostreobium</taxon>
    </lineage>
</organism>
<protein>
    <submittedName>
        <fullName evidence="6">Uncharacterized protein</fullName>
    </submittedName>
</protein>
<dbReference type="Gene3D" id="2.170.260.10">
    <property type="entry name" value="paz domain"/>
    <property type="match status" value="1"/>
</dbReference>
<dbReference type="InterPro" id="IPR032474">
    <property type="entry name" value="Argonaute_N"/>
</dbReference>
<dbReference type="GO" id="GO:0003723">
    <property type="term" value="F:RNA binding"/>
    <property type="evidence" value="ECO:0007669"/>
    <property type="project" value="InterPro"/>
</dbReference>
<dbReference type="PROSITE" id="PS50822">
    <property type="entry name" value="PIWI"/>
    <property type="match status" value="1"/>
</dbReference>
<dbReference type="InterPro" id="IPR003100">
    <property type="entry name" value="PAZ_dom"/>
</dbReference>
<evidence type="ECO:0000313" key="6">
    <source>
        <dbReference type="EMBL" id="CAD7705067.1"/>
    </source>
</evidence>
<dbReference type="Pfam" id="PF02170">
    <property type="entry name" value="PAZ"/>
    <property type="match status" value="1"/>
</dbReference>
<evidence type="ECO:0000259" key="4">
    <source>
        <dbReference type="PROSITE" id="PS50821"/>
    </source>
</evidence>
<proteinExistence type="inferred from homology"/>
<dbReference type="SMART" id="SM01163">
    <property type="entry name" value="DUF1785"/>
    <property type="match status" value="1"/>
</dbReference>
<evidence type="ECO:0000259" key="5">
    <source>
        <dbReference type="PROSITE" id="PS50822"/>
    </source>
</evidence>
<comment type="caution">
    <text evidence="6">The sequence shown here is derived from an EMBL/GenBank/DDBJ whole genome shotgun (WGS) entry which is preliminary data.</text>
</comment>
<dbReference type="InterPro" id="IPR045246">
    <property type="entry name" value="Piwi_ago-like"/>
</dbReference>
<dbReference type="GO" id="GO:0031047">
    <property type="term" value="P:regulatory ncRNA-mediated gene silencing"/>
    <property type="evidence" value="ECO:0007669"/>
    <property type="project" value="UniProtKB-KW"/>
</dbReference>
<dbReference type="InterPro" id="IPR012337">
    <property type="entry name" value="RNaseH-like_sf"/>
</dbReference>
<dbReference type="InterPro" id="IPR014811">
    <property type="entry name" value="ArgoL1"/>
</dbReference>
<dbReference type="AlphaFoldDB" id="A0A8S1JF97"/>
<feature type="domain" description="Piwi" evidence="5">
    <location>
        <begin position="565"/>
        <end position="879"/>
    </location>
</feature>
<dbReference type="OrthoDB" id="10252740at2759"/>
<dbReference type="EMBL" id="CAJHUC010003010">
    <property type="protein sequence ID" value="CAD7705067.1"/>
    <property type="molecule type" value="Genomic_DNA"/>
</dbReference>
<dbReference type="InterPro" id="IPR003165">
    <property type="entry name" value="Piwi"/>
</dbReference>
<reference evidence="6" key="1">
    <citation type="submission" date="2020-12" db="EMBL/GenBank/DDBJ databases">
        <authorList>
            <person name="Iha C."/>
        </authorList>
    </citation>
    <scope>NUCLEOTIDE SEQUENCE</scope>
</reference>
<evidence type="ECO:0000256" key="3">
    <source>
        <dbReference type="SAM" id="MobiDB-lite"/>
    </source>
</evidence>
<dbReference type="SUPFAM" id="SSF53098">
    <property type="entry name" value="Ribonuclease H-like"/>
    <property type="match status" value="1"/>
</dbReference>
<feature type="region of interest" description="Disordered" evidence="3">
    <location>
        <begin position="1"/>
        <end position="26"/>
    </location>
</feature>
<gene>
    <name evidence="6" type="ORF">OSTQU699_LOCUS10422</name>
</gene>
<dbReference type="SUPFAM" id="SSF101690">
    <property type="entry name" value="PAZ domain"/>
    <property type="match status" value="1"/>
</dbReference>
<dbReference type="Pfam" id="PF02171">
    <property type="entry name" value="Piwi"/>
    <property type="match status" value="1"/>
</dbReference>
<accession>A0A8S1JF97</accession>
<dbReference type="SMART" id="SM00950">
    <property type="entry name" value="Piwi"/>
    <property type="match status" value="1"/>
</dbReference>
<dbReference type="CDD" id="cd04657">
    <property type="entry name" value="Piwi_ago-like"/>
    <property type="match status" value="1"/>
</dbReference>
<dbReference type="Proteomes" id="UP000708148">
    <property type="component" value="Unassembled WGS sequence"/>
</dbReference>
<dbReference type="SMART" id="SM00949">
    <property type="entry name" value="PAZ"/>
    <property type="match status" value="1"/>
</dbReference>
<dbReference type="Pfam" id="PF16486">
    <property type="entry name" value="ArgoN"/>
    <property type="match status" value="1"/>
</dbReference>
<dbReference type="Pfam" id="PF08699">
    <property type="entry name" value="ArgoL1"/>
    <property type="match status" value="1"/>
</dbReference>
<keyword evidence="7" id="KW-1185">Reference proteome</keyword>
<dbReference type="InterPro" id="IPR032472">
    <property type="entry name" value="ArgoL2"/>
</dbReference>
<keyword evidence="2" id="KW-0943">RNA-mediated gene silencing</keyword>
<evidence type="ECO:0000313" key="7">
    <source>
        <dbReference type="Proteomes" id="UP000708148"/>
    </source>
</evidence>
<dbReference type="Gene3D" id="3.40.50.2300">
    <property type="match status" value="1"/>
</dbReference>
<dbReference type="PROSITE" id="PS50821">
    <property type="entry name" value="PAZ"/>
    <property type="match status" value="1"/>
</dbReference>